<sequence>MQVPRLGRCALAAPAVLLAACGSPPPPYEDVIPRALRADFGPRVRVLVEEYQDTVAVDDAGARSACAVHLFGMEPNVARTVARVRTMFAWASCTWVRTEAGSVTDEAFAIDFQPGIQVRPTGENVREGVQREFPERLHEVAQIGPVGELARLDQERRRRAGEVAARSPVPRPTATRS</sequence>
<evidence type="ECO:0000313" key="3">
    <source>
        <dbReference type="EMBL" id="GGK19926.1"/>
    </source>
</evidence>
<keyword evidence="2" id="KW-0732">Signal</keyword>
<evidence type="ECO:0000256" key="1">
    <source>
        <dbReference type="SAM" id="MobiDB-lite"/>
    </source>
</evidence>
<comment type="caution">
    <text evidence="3">The sequence shown here is derived from an EMBL/GenBank/DDBJ whole genome shotgun (WGS) entry which is preliminary data.</text>
</comment>
<dbReference type="PROSITE" id="PS51257">
    <property type="entry name" value="PROKAR_LIPOPROTEIN"/>
    <property type="match status" value="1"/>
</dbReference>
<evidence type="ECO:0000256" key="2">
    <source>
        <dbReference type="SAM" id="SignalP"/>
    </source>
</evidence>
<dbReference type="EMBL" id="BMQC01000003">
    <property type="protein sequence ID" value="GGK19926.1"/>
    <property type="molecule type" value="Genomic_DNA"/>
</dbReference>
<evidence type="ECO:0008006" key="5">
    <source>
        <dbReference type="Google" id="ProtNLM"/>
    </source>
</evidence>
<dbReference type="RefSeq" id="WP_189113071.1">
    <property type="nucleotide sequence ID" value="NZ_BMQC01000003.1"/>
</dbReference>
<dbReference type="Proteomes" id="UP000662200">
    <property type="component" value="Unassembled WGS sequence"/>
</dbReference>
<proteinExistence type="predicted"/>
<feature type="signal peptide" evidence="2">
    <location>
        <begin position="1"/>
        <end position="19"/>
    </location>
</feature>
<feature type="chain" id="PRO_5038691150" description="Lipoprotein" evidence="2">
    <location>
        <begin position="20"/>
        <end position="177"/>
    </location>
</feature>
<dbReference type="AlphaFoldDB" id="A0A8J3FFX7"/>
<evidence type="ECO:0000313" key="4">
    <source>
        <dbReference type="Proteomes" id="UP000662200"/>
    </source>
</evidence>
<gene>
    <name evidence="3" type="ORF">GCM10010124_10680</name>
</gene>
<name>A0A8J3FFX7_9ACTN</name>
<feature type="region of interest" description="Disordered" evidence="1">
    <location>
        <begin position="151"/>
        <end position="177"/>
    </location>
</feature>
<organism evidence="3 4">
    <name type="scientific">Pilimelia terevasa</name>
    <dbReference type="NCBI Taxonomy" id="53372"/>
    <lineage>
        <taxon>Bacteria</taxon>
        <taxon>Bacillati</taxon>
        <taxon>Actinomycetota</taxon>
        <taxon>Actinomycetes</taxon>
        <taxon>Micromonosporales</taxon>
        <taxon>Micromonosporaceae</taxon>
        <taxon>Pilimelia</taxon>
    </lineage>
</organism>
<reference evidence="3" key="2">
    <citation type="submission" date="2020-09" db="EMBL/GenBank/DDBJ databases">
        <authorList>
            <person name="Sun Q."/>
            <person name="Ohkuma M."/>
        </authorList>
    </citation>
    <scope>NUCLEOTIDE SEQUENCE</scope>
    <source>
        <strain evidence="3">JCM 3091</strain>
    </source>
</reference>
<reference evidence="3" key="1">
    <citation type="journal article" date="2014" name="Int. J. Syst. Evol. Microbiol.">
        <title>Complete genome sequence of Corynebacterium casei LMG S-19264T (=DSM 44701T), isolated from a smear-ripened cheese.</title>
        <authorList>
            <consortium name="US DOE Joint Genome Institute (JGI-PGF)"/>
            <person name="Walter F."/>
            <person name="Albersmeier A."/>
            <person name="Kalinowski J."/>
            <person name="Ruckert C."/>
        </authorList>
    </citation>
    <scope>NUCLEOTIDE SEQUENCE</scope>
    <source>
        <strain evidence="3">JCM 3091</strain>
    </source>
</reference>
<accession>A0A8J3FFX7</accession>
<keyword evidence="4" id="KW-1185">Reference proteome</keyword>
<protein>
    <recommendedName>
        <fullName evidence="5">Lipoprotein</fullName>
    </recommendedName>
</protein>